<sequence length="201" mass="22635">MKRTFLLLLSFLLFTCILGNSSQFTSTKDVLSSDDTNESYEIPPSSNYYFSLGTSAIYQNIGIGIRSRDLSKNRGNDFSFNVKFTPILLKIDYFFLIPSIQYLRLYYSGFASDAKYSNYFGAGLEILGLRAGHENYPIINPKVTWGREYTSGRFSQFSINLTPATLVACSLLDFKKLKSCHISTAIALASLACMFEYSFGF</sequence>
<evidence type="ECO:0008006" key="4">
    <source>
        <dbReference type="Google" id="ProtNLM"/>
    </source>
</evidence>
<evidence type="ECO:0000313" key="2">
    <source>
        <dbReference type="EMBL" id="PCI93540.1"/>
    </source>
</evidence>
<comment type="caution">
    <text evidence="2">The sequence shown here is derived from an EMBL/GenBank/DDBJ whole genome shotgun (WGS) entry which is preliminary data.</text>
</comment>
<name>A0A2A4YFZ6_UNCAE</name>
<feature type="chain" id="PRO_5012155882" description="Outer membrane protein beta-barrel domain-containing protein" evidence="1">
    <location>
        <begin position="22"/>
        <end position="201"/>
    </location>
</feature>
<organism evidence="2 3">
    <name type="scientific">Aerophobetes bacterium</name>
    <dbReference type="NCBI Taxonomy" id="2030807"/>
    <lineage>
        <taxon>Bacteria</taxon>
        <taxon>Candidatus Aerophobota</taxon>
    </lineage>
</organism>
<dbReference type="Proteomes" id="UP000217838">
    <property type="component" value="Unassembled WGS sequence"/>
</dbReference>
<accession>A0A2A4YFZ6</accession>
<gene>
    <name evidence="2" type="ORF">COB11_05150</name>
</gene>
<protein>
    <recommendedName>
        <fullName evidence="4">Outer membrane protein beta-barrel domain-containing protein</fullName>
    </recommendedName>
</protein>
<dbReference type="EMBL" id="NVUU01000059">
    <property type="protein sequence ID" value="PCI93540.1"/>
    <property type="molecule type" value="Genomic_DNA"/>
</dbReference>
<dbReference type="AlphaFoldDB" id="A0A2A4YFZ6"/>
<feature type="signal peptide" evidence="1">
    <location>
        <begin position="1"/>
        <end position="21"/>
    </location>
</feature>
<proteinExistence type="predicted"/>
<evidence type="ECO:0000256" key="1">
    <source>
        <dbReference type="SAM" id="SignalP"/>
    </source>
</evidence>
<keyword evidence="1" id="KW-0732">Signal</keyword>
<evidence type="ECO:0000313" key="3">
    <source>
        <dbReference type="Proteomes" id="UP000217838"/>
    </source>
</evidence>
<reference evidence="3" key="1">
    <citation type="submission" date="2017-08" db="EMBL/GenBank/DDBJ databases">
        <title>A dynamic microbial community with high functional redundancy inhabits the cold, oxic subseafloor aquifer.</title>
        <authorList>
            <person name="Tully B.J."/>
            <person name="Wheat C.G."/>
            <person name="Glazer B.T."/>
            <person name="Huber J.A."/>
        </authorList>
    </citation>
    <scope>NUCLEOTIDE SEQUENCE [LARGE SCALE GENOMIC DNA]</scope>
</reference>